<dbReference type="AlphaFoldDB" id="A0A974NZP2"/>
<organism evidence="1">
    <name type="scientific">Enterococcus faecalis</name>
    <name type="common">Streptococcus faecalis</name>
    <dbReference type="NCBI Taxonomy" id="1351"/>
    <lineage>
        <taxon>Bacteria</taxon>
        <taxon>Bacillati</taxon>
        <taxon>Bacillota</taxon>
        <taxon>Bacilli</taxon>
        <taxon>Lactobacillales</taxon>
        <taxon>Enterococcaceae</taxon>
        <taxon>Enterococcus</taxon>
    </lineage>
</organism>
<protein>
    <submittedName>
        <fullName evidence="1">Uncharacterized protein</fullName>
    </submittedName>
</protein>
<dbReference type="EMBL" id="CP068242">
    <property type="protein sequence ID" value="QQV79642.1"/>
    <property type="molecule type" value="Genomic_DNA"/>
</dbReference>
<sequence length="62" mass="7512">MEQLLESKLSRRFHIRPLGKDDFGYIIAHLYGQTGIPFDDYDYHLPKRYEDKKSVGKEIRYY</sequence>
<proteinExistence type="predicted"/>
<gene>
    <name evidence="1" type="ORF">JG559_04920</name>
</gene>
<accession>A0A974NZP2</accession>
<evidence type="ECO:0000313" key="1">
    <source>
        <dbReference type="EMBL" id="QQV79642.1"/>
    </source>
</evidence>
<reference evidence="1" key="1">
    <citation type="submission" date="2021-01" db="EMBL/GenBank/DDBJ databases">
        <title>Enterococcus.</title>
        <authorList>
            <person name="Du X."/>
            <person name="Wang N."/>
        </authorList>
    </citation>
    <scope>NUCLEOTIDE SEQUENCE [LARGE SCALE GENOMIC DNA]</scope>
    <source>
        <strain evidence="1">T90-2</strain>
    </source>
</reference>
<name>A0A974NZP2_ENTFL</name>